<organism evidence="2 3">
    <name type="scientific">Fusobacterium ulcerans</name>
    <dbReference type="NCBI Taxonomy" id="861"/>
    <lineage>
        <taxon>Bacteria</taxon>
        <taxon>Fusobacteriati</taxon>
        <taxon>Fusobacteriota</taxon>
        <taxon>Fusobacteriia</taxon>
        <taxon>Fusobacteriales</taxon>
        <taxon>Fusobacteriaceae</taxon>
        <taxon>Fusobacterium</taxon>
    </lineage>
</organism>
<feature type="transmembrane region" description="Helical" evidence="1">
    <location>
        <begin position="79"/>
        <end position="105"/>
    </location>
</feature>
<feature type="transmembrane region" description="Helical" evidence="1">
    <location>
        <begin position="20"/>
        <end position="41"/>
    </location>
</feature>
<dbReference type="Proteomes" id="UP000249008">
    <property type="component" value="Chromosome 1"/>
</dbReference>
<dbReference type="GeneID" id="78456353"/>
<protein>
    <submittedName>
        <fullName evidence="2">Uncharacterized protein</fullName>
    </submittedName>
</protein>
<proteinExistence type="predicted"/>
<keyword evidence="1" id="KW-1133">Transmembrane helix</keyword>
<accession>A0AAX2JAW8</accession>
<gene>
    <name evidence="2" type="ORF">NCTC12112_01815</name>
</gene>
<feature type="transmembrane region" description="Helical" evidence="1">
    <location>
        <begin position="117"/>
        <end position="141"/>
    </location>
</feature>
<keyword evidence="1" id="KW-0812">Transmembrane</keyword>
<sequence length="173" mass="20708">MMGKDIKECYERENEKYFDYFVLGISGIYLILTLATYWLSFLLYRGQAANIAGIIIGIFFLAVYIVYFKMDKYYKFIYFFIFIICSWVSSFTLSGIVSFIIILPAQYLSDSNLKFEYILMFILIMKGIIGMFINSFLYQLFKKLSYKHIYLNPEKYEEEEDDDEEDENEEYTI</sequence>
<evidence type="ECO:0000313" key="2">
    <source>
        <dbReference type="EMBL" id="SQJ04045.1"/>
    </source>
</evidence>
<feature type="transmembrane region" description="Helical" evidence="1">
    <location>
        <begin position="47"/>
        <end position="67"/>
    </location>
</feature>
<dbReference type="AlphaFoldDB" id="A0AAX2JAW8"/>
<evidence type="ECO:0000313" key="3">
    <source>
        <dbReference type="Proteomes" id="UP000249008"/>
    </source>
</evidence>
<keyword evidence="1" id="KW-0472">Membrane</keyword>
<evidence type="ECO:0000256" key="1">
    <source>
        <dbReference type="SAM" id="Phobius"/>
    </source>
</evidence>
<dbReference type="EMBL" id="LS483487">
    <property type="protein sequence ID" value="SQJ04045.1"/>
    <property type="molecule type" value="Genomic_DNA"/>
</dbReference>
<reference evidence="2 3" key="1">
    <citation type="submission" date="2018-06" db="EMBL/GenBank/DDBJ databases">
        <authorList>
            <consortium name="Pathogen Informatics"/>
            <person name="Doyle S."/>
        </authorList>
    </citation>
    <scope>NUCLEOTIDE SEQUENCE [LARGE SCALE GENOMIC DNA]</scope>
    <source>
        <strain evidence="2 3">NCTC12112</strain>
    </source>
</reference>
<dbReference type="RefSeq" id="WP_005980212.1">
    <property type="nucleotide sequence ID" value="NZ_CABKNW010000004.1"/>
</dbReference>
<name>A0AAX2JAW8_9FUSO</name>
<dbReference type="KEGG" id="ful:C4N20_16110"/>